<comment type="caution">
    <text evidence="4">The sequence shown here is derived from an EMBL/GenBank/DDBJ whole genome shotgun (WGS) entry which is preliminary data.</text>
</comment>
<reference evidence="4 5" key="1">
    <citation type="journal article" date="2023" name="IMA Fungus">
        <title>Comparative genomic study of the Penicillium genus elucidates a diverse pangenome and 15 lateral gene transfer events.</title>
        <authorList>
            <person name="Petersen C."/>
            <person name="Sorensen T."/>
            <person name="Nielsen M.R."/>
            <person name="Sondergaard T.E."/>
            <person name="Sorensen J.L."/>
            <person name="Fitzpatrick D.A."/>
            <person name="Frisvad J.C."/>
            <person name="Nielsen K.L."/>
        </authorList>
    </citation>
    <scope>NUCLEOTIDE SEQUENCE [LARGE SCALE GENOMIC DNA]</scope>
    <source>
        <strain evidence="4 5">IBT 35679</strain>
    </source>
</reference>
<evidence type="ECO:0000313" key="4">
    <source>
        <dbReference type="EMBL" id="KAJ5557344.1"/>
    </source>
</evidence>
<dbReference type="InterPro" id="IPR049207">
    <property type="entry name" value="DUF4246_N"/>
</dbReference>
<feature type="domain" description="DUF4246" evidence="3">
    <location>
        <begin position="17"/>
        <end position="87"/>
    </location>
</feature>
<dbReference type="Pfam" id="PF14033">
    <property type="entry name" value="DUF4246"/>
    <property type="match status" value="1"/>
</dbReference>
<accession>A0AAD6GJR8</accession>
<feature type="region of interest" description="Disordered" evidence="1">
    <location>
        <begin position="345"/>
        <end position="364"/>
    </location>
</feature>
<dbReference type="AlphaFoldDB" id="A0AAD6GJR8"/>
<evidence type="ECO:0000256" key="1">
    <source>
        <dbReference type="SAM" id="MobiDB-lite"/>
    </source>
</evidence>
<evidence type="ECO:0000259" key="2">
    <source>
        <dbReference type="Pfam" id="PF14033"/>
    </source>
</evidence>
<organism evidence="4 5">
    <name type="scientific">Penicillium frequentans</name>
    <dbReference type="NCBI Taxonomy" id="3151616"/>
    <lineage>
        <taxon>Eukaryota</taxon>
        <taxon>Fungi</taxon>
        <taxon>Dikarya</taxon>
        <taxon>Ascomycota</taxon>
        <taxon>Pezizomycotina</taxon>
        <taxon>Eurotiomycetes</taxon>
        <taxon>Eurotiomycetidae</taxon>
        <taxon>Eurotiales</taxon>
        <taxon>Aspergillaceae</taxon>
        <taxon>Penicillium</taxon>
    </lineage>
</organism>
<dbReference type="EMBL" id="JAQIZZ010000001">
    <property type="protein sequence ID" value="KAJ5557344.1"/>
    <property type="molecule type" value="Genomic_DNA"/>
</dbReference>
<sequence length="741" mass="85240">MTLPEMDNSGAAQLQIPAFGGIPIDYEFEIGQRFVHGALPERPHQRGRATRLTITELFMLRLMDRVTEIPDWEHGVFNDKVVAQWYADAIYESKSLEYPNLKAESQSDLNFDMDLVSQKTWDWCIAELQDKAEDLKNHNFVLTLNADSGVCKSDELIGDSLQVELQRAFENYLPRNIGGGSSEKDHSSAMHDLVDPSMFMLVYGQTAVLSQGGVVPMADSGLAYPTIESKAIVAPKQEHPLDVFTTKSSRYESGSRPYNNETREFYRWSNRFQWLPCEVEFTGREASDTEVRITSYINNLHPKDQQAYAAIGKLVSLSLGPWNKVLIKATTSRYPLRIKTYGFEESDNNAQSRPERPSSYSHAMPGRNWKEDDWGSYIAKVKEYLALPEPGQKYEINDTSPEDSRGPDNLFAAMTPDILTGSEMDELHELIELKYRRLNTFTYPGAGISYSYEDWKDGKTWKPIIEKTKSRDEVYHDIPVPNVSLSGDHAYQNICLQEEFRSKGLQVIVRVSSIELTPENPFYPGDSDFHVDGLLNEHIVATSRYYYDVDNLESRISFQQENDLYEWDYTPELDAIHKIFNIPYCFEYREFHDLPYPQKIQNLGSLEVKQGRFLAWPNTLRYKMQPFSLKDKSYSGHQRCVIIYLVDPHYRICSTRNVPMQRHDWWREAALTAETAIAAKLPQEIVEIIMSETGDWPMGISEAAKHKKESEEERNFAIKAQTEGISHHNFEGAFTDTYLFF</sequence>
<dbReference type="PANTHER" id="PTHR33119">
    <property type="entry name" value="IFI3P"/>
    <property type="match status" value="1"/>
</dbReference>
<protein>
    <submittedName>
        <fullName evidence="4">Uncharacterized protein</fullName>
    </submittedName>
</protein>
<evidence type="ECO:0000313" key="5">
    <source>
        <dbReference type="Proteomes" id="UP001220324"/>
    </source>
</evidence>
<evidence type="ECO:0000259" key="3">
    <source>
        <dbReference type="Pfam" id="PF21666"/>
    </source>
</evidence>
<feature type="domain" description="DUF4246" evidence="2">
    <location>
        <begin position="119"/>
        <end position="668"/>
    </location>
</feature>
<dbReference type="Pfam" id="PF21666">
    <property type="entry name" value="DUF4246_N"/>
    <property type="match status" value="1"/>
</dbReference>
<dbReference type="PANTHER" id="PTHR33119:SF1">
    <property type="entry name" value="FE2OG DIOXYGENASE DOMAIN-CONTAINING PROTEIN"/>
    <property type="match status" value="1"/>
</dbReference>
<proteinExistence type="predicted"/>
<dbReference type="InterPro" id="IPR049192">
    <property type="entry name" value="DUF4246_C"/>
</dbReference>
<dbReference type="InterPro" id="IPR025340">
    <property type="entry name" value="DUF4246"/>
</dbReference>
<keyword evidence="5" id="KW-1185">Reference proteome</keyword>
<dbReference type="Proteomes" id="UP001220324">
    <property type="component" value="Unassembled WGS sequence"/>
</dbReference>
<gene>
    <name evidence="4" type="ORF">N7494_001259</name>
</gene>
<name>A0AAD6GJR8_9EURO</name>